<dbReference type="Pfam" id="PF05239">
    <property type="entry name" value="PRC"/>
    <property type="match status" value="1"/>
</dbReference>
<dbReference type="RefSeq" id="WP_359655658.1">
    <property type="nucleotide sequence ID" value="NZ_JBEXZO010000004.1"/>
</dbReference>
<accession>A0ABV2VXC8</accession>
<protein>
    <submittedName>
        <fullName evidence="2">PRC-barrel domain-containing protein</fullName>
    </submittedName>
</protein>
<name>A0ABV2VXC8_9ACTN</name>
<sequence>MIQSADIREWRNHDVVDPRGHKIGVLEAVYVDTVTDEPAVVTVRTGLPTRQRLVFVPLDEAVLGPDYLKVSHSKGEVRKAPSIGTDDVLLAESEVEIFHHYGMRYEPGAGGERKLARR</sequence>
<evidence type="ECO:0000259" key="1">
    <source>
        <dbReference type="Pfam" id="PF05239"/>
    </source>
</evidence>
<keyword evidence="3" id="KW-1185">Reference proteome</keyword>
<reference evidence="2 3" key="1">
    <citation type="submission" date="2024-06" db="EMBL/GenBank/DDBJ databases">
        <title>The Natural Products Discovery Center: Release of the First 8490 Sequenced Strains for Exploring Actinobacteria Biosynthetic Diversity.</title>
        <authorList>
            <person name="Kalkreuter E."/>
            <person name="Kautsar S.A."/>
            <person name="Yang D."/>
            <person name="Bader C.D."/>
            <person name="Teijaro C.N."/>
            <person name="Fluegel L."/>
            <person name="Davis C.M."/>
            <person name="Simpson J.R."/>
            <person name="Lauterbach L."/>
            <person name="Steele A.D."/>
            <person name="Gui C."/>
            <person name="Meng S."/>
            <person name="Li G."/>
            <person name="Viehrig K."/>
            <person name="Ye F."/>
            <person name="Su P."/>
            <person name="Kiefer A.F."/>
            <person name="Nichols A."/>
            <person name="Cepeda A.J."/>
            <person name="Yan W."/>
            <person name="Fan B."/>
            <person name="Jiang Y."/>
            <person name="Adhikari A."/>
            <person name="Zheng C.-J."/>
            <person name="Schuster L."/>
            <person name="Cowan T.M."/>
            <person name="Smanski M.J."/>
            <person name="Chevrette M.G."/>
            <person name="De Carvalho L.P.S."/>
            <person name="Shen B."/>
        </authorList>
    </citation>
    <scope>NUCLEOTIDE SEQUENCE [LARGE SCALE GENOMIC DNA]</scope>
    <source>
        <strain evidence="2 3">NPDC006337</strain>
    </source>
</reference>
<dbReference type="SUPFAM" id="SSF50346">
    <property type="entry name" value="PRC-barrel domain"/>
    <property type="match status" value="1"/>
</dbReference>
<feature type="domain" description="PRC-barrel" evidence="1">
    <location>
        <begin position="7"/>
        <end position="75"/>
    </location>
</feature>
<dbReference type="InterPro" id="IPR027275">
    <property type="entry name" value="PRC-brl_dom"/>
</dbReference>
<dbReference type="InterPro" id="IPR011033">
    <property type="entry name" value="PRC_barrel-like_sf"/>
</dbReference>
<dbReference type="EMBL" id="JBEXZR010000001">
    <property type="protein sequence ID" value="MEU0705940.1"/>
    <property type="molecule type" value="Genomic_DNA"/>
</dbReference>
<evidence type="ECO:0000313" key="2">
    <source>
        <dbReference type="EMBL" id="MEU0705940.1"/>
    </source>
</evidence>
<dbReference type="Gene3D" id="3.90.50.10">
    <property type="entry name" value="Photosynthetic Reaction Center, subunit H, domain 2"/>
    <property type="match status" value="1"/>
</dbReference>
<proteinExistence type="predicted"/>
<organism evidence="2 3">
    <name type="scientific">Streptomyces lavendulocolor</name>
    <dbReference type="NCBI Taxonomy" id="67316"/>
    <lineage>
        <taxon>Bacteria</taxon>
        <taxon>Bacillati</taxon>
        <taxon>Actinomycetota</taxon>
        <taxon>Actinomycetes</taxon>
        <taxon>Kitasatosporales</taxon>
        <taxon>Streptomycetaceae</taxon>
        <taxon>Streptomyces</taxon>
    </lineage>
</organism>
<comment type="caution">
    <text evidence="2">The sequence shown here is derived from an EMBL/GenBank/DDBJ whole genome shotgun (WGS) entry which is preliminary data.</text>
</comment>
<gene>
    <name evidence="2" type="ORF">ABZ508_00945</name>
</gene>
<dbReference type="InterPro" id="IPR014747">
    <property type="entry name" value="Bac_photo_RC_H_C"/>
</dbReference>
<dbReference type="Proteomes" id="UP001550378">
    <property type="component" value="Unassembled WGS sequence"/>
</dbReference>
<evidence type="ECO:0000313" key="3">
    <source>
        <dbReference type="Proteomes" id="UP001550378"/>
    </source>
</evidence>